<dbReference type="InterPro" id="IPR002372">
    <property type="entry name" value="PQQ_rpt_dom"/>
</dbReference>
<dbReference type="Gene3D" id="2.130.10.10">
    <property type="entry name" value="YVTN repeat-like/Quinoprotein amine dehydrogenase"/>
    <property type="match status" value="1"/>
</dbReference>
<organism evidence="3 4">
    <name type="scientific">Paenibacillus sonchi</name>
    <dbReference type="NCBI Taxonomy" id="373687"/>
    <lineage>
        <taxon>Bacteria</taxon>
        <taxon>Bacillati</taxon>
        <taxon>Bacillota</taxon>
        <taxon>Bacilli</taxon>
        <taxon>Bacillales</taxon>
        <taxon>Paenibacillaceae</taxon>
        <taxon>Paenibacillus</taxon>
        <taxon>Paenibacillus sonchi group</taxon>
    </lineage>
</organism>
<dbReference type="Pfam" id="PF13360">
    <property type="entry name" value="PQQ_2"/>
    <property type="match status" value="1"/>
</dbReference>
<keyword evidence="1" id="KW-0732">Signal</keyword>
<evidence type="ECO:0000259" key="2">
    <source>
        <dbReference type="Pfam" id="PF13360"/>
    </source>
</evidence>
<keyword evidence="4" id="KW-1185">Reference proteome</keyword>
<dbReference type="EMBL" id="CP068596">
    <property type="protein sequence ID" value="QQZ64506.1"/>
    <property type="molecule type" value="Genomic_DNA"/>
</dbReference>
<feature type="signal peptide" evidence="1">
    <location>
        <begin position="1"/>
        <end position="23"/>
    </location>
</feature>
<name>A0A974PJB1_9BACL</name>
<dbReference type="InterPro" id="IPR015943">
    <property type="entry name" value="WD40/YVTN_repeat-like_dom_sf"/>
</dbReference>
<dbReference type="AlphaFoldDB" id="A0A974PJB1"/>
<geneLocation type="plasmid" evidence="3 4">
    <name>unnamed1</name>
</geneLocation>
<sequence>MKVEVIHVKKKLVSFIVATFAFANVTGVVAAKNYDSLPQAVWSQTTNADYIPIQEESFFVPGKETLYLHVGEERASETKVWSPDTLRAVDPKTGKVKWVFSFAKAGYGWPSTEGPFAYAPDGTVYAYFSSEGLLYSVSPDGKENWSKRIGRELALSDGKLYRMGDGTLIIAAQKSMKIGAETVQFLSFDKNGKQKVSKVVSGKLNTVTKNQIAIEVVTKEGDTQKVDVYNSSLQRSFQYNFPKGTYVNFYTAFALDDGTFIFSVIPKPKTQKLIAVSPQGKTIWGRIIDQFGFAFKAGSEYLVFNTHTKKISLFNQEGLVKERILANLTLPEGDGLPTANKTADGKLLVNLLSKQYIFDAKTLSTIHEFNQIKGTILDYRQNSVIVFSWQENKISMHLLN</sequence>
<evidence type="ECO:0000313" key="4">
    <source>
        <dbReference type="Proteomes" id="UP000595841"/>
    </source>
</evidence>
<feature type="chain" id="PRO_5038952645" description="Pyrrolo-quinoline quinone repeat domain-containing protein" evidence="1">
    <location>
        <begin position="24"/>
        <end position="400"/>
    </location>
</feature>
<dbReference type="Proteomes" id="UP000595841">
    <property type="component" value="Plasmid unnamed1"/>
</dbReference>
<dbReference type="InterPro" id="IPR011047">
    <property type="entry name" value="Quinoprotein_ADH-like_sf"/>
</dbReference>
<dbReference type="KEGG" id="pson:JI735_34265"/>
<feature type="domain" description="Pyrrolo-quinoline quinone repeat" evidence="2">
    <location>
        <begin position="85"/>
        <end position="168"/>
    </location>
</feature>
<proteinExistence type="predicted"/>
<evidence type="ECO:0000313" key="3">
    <source>
        <dbReference type="EMBL" id="QQZ64506.1"/>
    </source>
</evidence>
<gene>
    <name evidence="3" type="ORF">JI735_34265</name>
</gene>
<dbReference type="SUPFAM" id="SSF50998">
    <property type="entry name" value="Quinoprotein alcohol dehydrogenase-like"/>
    <property type="match status" value="1"/>
</dbReference>
<keyword evidence="3" id="KW-0614">Plasmid</keyword>
<reference evidence="3 4" key="1">
    <citation type="submission" date="2021-01" db="EMBL/GenBank/DDBJ databases">
        <title>Whole genome sequence of Paenibacillus sonchi LMG 24727 for comparative genomics.</title>
        <authorList>
            <person name="Lee G."/>
            <person name="Kim M.-J."/>
            <person name="Lim K."/>
            <person name="Shin J.-H."/>
        </authorList>
    </citation>
    <scope>NUCLEOTIDE SEQUENCE [LARGE SCALE GENOMIC DNA]</scope>
    <source>
        <strain evidence="3 4">LMG 24727</strain>
        <plasmid evidence="3 4">unnamed1</plasmid>
    </source>
</reference>
<protein>
    <recommendedName>
        <fullName evidence="2">Pyrrolo-quinoline quinone repeat domain-containing protein</fullName>
    </recommendedName>
</protein>
<evidence type="ECO:0000256" key="1">
    <source>
        <dbReference type="SAM" id="SignalP"/>
    </source>
</evidence>
<accession>A0A974PJB1</accession>